<dbReference type="Gene3D" id="1.25.10.10">
    <property type="entry name" value="Leucine-rich Repeat Variant"/>
    <property type="match status" value="1"/>
</dbReference>
<reference evidence="1" key="2">
    <citation type="submission" date="2019-07" db="EMBL/GenBank/DDBJ databases">
        <authorList>
            <person name="Seetharam A."/>
            <person name="Woodhouse M."/>
            <person name="Cannon E."/>
        </authorList>
    </citation>
    <scope>NUCLEOTIDE SEQUENCE [LARGE SCALE GENOMIC DNA]</scope>
    <source>
        <strain evidence="1">cv. B73</strain>
    </source>
</reference>
<reference evidence="2" key="1">
    <citation type="journal article" date="2009" name="Science">
        <title>The B73 maize genome: complexity, diversity, and dynamics.</title>
        <authorList>
            <person name="Schnable P.S."/>
            <person name="Ware D."/>
            <person name="Fulton R.S."/>
            <person name="Stein J.C."/>
            <person name="Wei F."/>
            <person name="Pasternak S."/>
            <person name="Liang C."/>
            <person name="Zhang J."/>
            <person name="Fulton L."/>
            <person name="Graves T.A."/>
            <person name="Minx P."/>
            <person name="Reily A.D."/>
            <person name="Courtney L."/>
            <person name="Kruchowski S.S."/>
            <person name="Tomlinson C."/>
            <person name="Strong C."/>
            <person name="Delehaunty K."/>
            <person name="Fronick C."/>
            <person name="Courtney B."/>
            <person name="Rock S.M."/>
            <person name="Belter E."/>
            <person name="Du F."/>
            <person name="Kim K."/>
            <person name="Abbott R.M."/>
            <person name="Cotton M."/>
            <person name="Levy A."/>
            <person name="Marchetto P."/>
            <person name="Ochoa K."/>
            <person name="Jackson S.M."/>
            <person name="Gillam B."/>
            <person name="Chen W."/>
            <person name="Yan L."/>
            <person name="Higginbotham J."/>
            <person name="Cardenas M."/>
            <person name="Waligorski J."/>
            <person name="Applebaum E."/>
            <person name="Phelps L."/>
            <person name="Falcone J."/>
            <person name="Kanchi K."/>
            <person name="Thane T."/>
            <person name="Scimone A."/>
            <person name="Thane N."/>
            <person name="Henke J."/>
            <person name="Wang T."/>
            <person name="Ruppert J."/>
            <person name="Shah N."/>
            <person name="Rotter K."/>
            <person name="Hodges J."/>
            <person name="Ingenthron E."/>
            <person name="Cordes M."/>
            <person name="Kohlberg S."/>
            <person name="Sgro J."/>
            <person name="Delgado B."/>
            <person name="Mead K."/>
            <person name="Chinwalla A."/>
            <person name="Leonard S."/>
            <person name="Crouse K."/>
            <person name="Collura K."/>
            <person name="Kudrna D."/>
            <person name="Currie J."/>
            <person name="He R."/>
            <person name="Angelova A."/>
            <person name="Rajasekar S."/>
            <person name="Mueller T."/>
            <person name="Lomeli R."/>
            <person name="Scara G."/>
            <person name="Ko A."/>
            <person name="Delaney K."/>
            <person name="Wissotski M."/>
            <person name="Lopez G."/>
            <person name="Campos D."/>
            <person name="Braidotti M."/>
            <person name="Ashley E."/>
            <person name="Golser W."/>
            <person name="Kim H."/>
            <person name="Lee S."/>
            <person name="Lin J."/>
            <person name="Dujmic Z."/>
            <person name="Kim W."/>
            <person name="Talag J."/>
            <person name="Zuccolo A."/>
            <person name="Fan C."/>
            <person name="Sebastian A."/>
            <person name="Kramer M."/>
            <person name="Spiegel L."/>
            <person name="Nascimento L."/>
            <person name="Zutavern T."/>
            <person name="Miller B."/>
            <person name="Ambroise C."/>
            <person name="Muller S."/>
            <person name="Spooner W."/>
            <person name="Narechania A."/>
            <person name="Ren L."/>
            <person name="Wei S."/>
            <person name="Kumari S."/>
            <person name="Faga B."/>
            <person name="Levy M.J."/>
            <person name="McMahan L."/>
            <person name="Van Buren P."/>
            <person name="Vaughn M.W."/>
            <person name="Ying K."/>
            <person name="Yeh C.-T."/>
            <person name="Emrich S.J."/>
            <person name="Jia Y."/>
            <person name="Kalyanaraman A."/>
            <person name="Hsia A.-P."/>
            <person name="Barbazuk W.B."/>
            <person name="Baucom R.S."/>
            <person name="Brutnell T.P."/>
            <person name="Carpita N.C."/>
            <person name="Chaparro C."/>
            <person name="Chia J.-M."/>
            <person name="Deragon J.-M."/>
            <person name="Estill J.C."/>
            <person name="Fu Y."/>
            <person name="Jeddeloh J.A."/>
            <person name="Han Y."/>
            <person name="Lee H."/>
            <person name="Li P."/>
            <person name="Lisch D.R."/>
            <person name="Liu S."/>
            <person name="Liu Z."/>
            <person name="Nagel D.H."/>
            <person name="McCann M.C."/>
            <person name="SanMiguel P."/>
            <person name="Myers A.M."/>
            <person name="Nettleton D."/>
            <person name="Nguyen J."/>
            <person name="Penning B.W."/>
            <person name="Ponnala L."/>
            <person name="Schneider K.L."/>
            <person name="Schwartz D.C."/>
            <person name="Sharma A."/>
            <person name="Soderlund C."/>
            <person name="Springer N.M."/>
            <person name="Sun Q."/>
            <person name="Wang H."/>
            <person name="Waterman M."/>
            <person name="Westerman R."/>
            <person name="Wolfgruber T.K."/>
            <person name="Yang L."/>
            <person name="Yu Y."/>
            <person name="Zhang L."/>
            <person name="Zhou S."/>
            <person name="Zhu Q."/>
            <person name="Bennetzen J.L."/>
            <person name="Dawe R.K."/>
            <person name="Jiang J."/>
            <person name="Jiang N."/>
            <person name="Presting G.G."/>
            <person name="Wessler S.R."/>
            <person name="Aluru S."/>
            <person name="Martienssen R.A."/>
            <person name="Clifton S.W."/>
            <person name="McCombie W.R."/>
            <person name="Wing R.A."/>
            <person name="Wilson R.K."/>
        </authorList>
    </citation>
    <scope>NUCLEOTIDE SEQUENCE [LARGE SCALE GENOMIC DNA]</scope>
    <source>
        <strain evidence="2">cv. B73</strain>
    </source>
</reference>
<dbReference type="Gramene" id="Zm00001eb345670_T001">
    <property type="protein sequence ID" value="Zm00001eb345670_P001"/>
    <property type="gene ID" value="Zm00001eb345670"/>
</dbReference>
<proteinExistence type="predicted"/>
<evidence type="ECO:0000313" key="1">
    <source>
        <dbReference type="EnsemblPlants" id="Zm00001eb345670_P001"/>
    </source>
</evidence>
<dbReference type="InParanoid" id="A0A804QP76"/>
<dbReference type="AlphaFoldDB" id="A0A804QP76"/>
<dbReference type="InterPro" id="IPR011989">
    <property type="entry name" value="ARM-like"/>
</dbReference>
<reference evidence="1" key="3">
    <citation type="submission" date="2021-05" db="UniProtKB">
        <authorList>
            <consortium name="EnsemblPlants"/>
        </authorList>
    </citation>
    <scope>IDENTIFICATION</scope>
    <source>
        <strain evidence="1">cv. B73</strain>
    </source>
</reference>
<protein>
    <submittedName>
        <fullName evidence="1">Uncharacterized protein</fullName>
    </submittedName>
</protein>
<organism evidence="1 2">
    <name type="scientific">Zea mays</name>
    <name type="common">Maize</name>
    <dbReference type="NCBI Taxonomy" id="4577"/>
    <lineage>
        <taxon>Eukaryota</taxon>
        <taxon>Viridiplantae</taxon>
        <taxon>Streptophyta</taxon>
        <taxon>Embryophyta</taxon>
        <taxon>Tracheophyta</taxon>
        <taxon>Spermatophyta</taxon>
        <taxon>Magnoliopsida</taxon>
        <taxon>Liliopsida</taxon>
        <taxon>Poales</taxon>
        <taxon>Poaceae</taxon>
        <taxon>PACMAD clade</taxon>
        <taxon>Panicoideae</taxon>
        <taxon>Andropogonodae</taxon>
        <taxon>Andropogoneae</taxon>
        <taxon>Tripsacinae</taxon>
        <taxon>Zea</taxon>
    </lineage>
</organism>
<sequence>MFPLPAPIPSVIMPIADGATDPLSLACPSLLRSMAHYCMGATAWQGRTNGGRPAEGGGGLPHPLHVRHARQHDQARPLLSRHRAMDITQVLIAAQSTNANLRTVAESKLTQFQELDLPNFLLSLSINQA</sequence>
<dbReference type="Proteomes" id="UP000007305">
    <property type="component" value="Chromosome 8"/>
</dbReference>
<evidence type="ECO:0000313" key="2">
    <source>
        <dbReference type="Proteomes" id="UP000007305"/>
    </source>
</evidence>
<accession>A0A804QP76</accession>
<dbReference type="EnsemblPlants" id="Zm00001eb345670_T001">
    <property type="protein sequence ID" value="Zm00001eb345670_P001"/>
    <property type="gene ID" value="Zm00001eb345670"/>
</dbReference>
<keyword evidence="2" id="KW-1185">Reference proteome</keyword>
<name>A0A804QP76_MAIZE</name>